<evidence type="ECO:0000313" key="2">
    <source>
        <dbReference type="Proteomes" id="UP000294820"/>
    </source>
</evidence>
<dbReference type="EMBL" id="LT615367">
    <property type="protein sequence ID" value="SLM61869.1"/>
    <property type="molecule type" value="Genomic_DNA"/>
</dbReference>
<dbReference type="AlphaFoldDB" id="A0A375A8B3"/>
<sequence>MQLTGVLAHIACCGAVNTAFVFHILPARQATPFPAKLMLSDVVSHSSTVFRQPDTGKNGPADPVTLLTLFC</sequence>
<gene>
    <name evidence="1" type="ORF">DAQ1742_00802</name>
</gene>
<proteinExistence type="predicted"/>
<accession>A0A375A8B3</accession>
<name>A0A375A8B3_9GAMM</name>
<dbReference type="KEGG" id="daq:DAQ1742_00802"/>
<reference evidence="1 2" key="1">
    <citation type="submission" date="2016-09" db="EMBL/GenBank/DDBJ databases">
        <authorList>
            <person name="Reverchon S."/>
            <person name="Nasser W."/>
            <person name="Leonard S."/>
            <person name="Brochier C."/>
            <person name="Duprey A."/>
        </authorList>
    </citation>
    <scope>NUCLEOTIDE SEQUENCE [LARGE SCALE GENOMIC DNA]</scope>
    <source>
        <strain evidence="1 2">174/2</strain>
    </source>
</reference>
<organism evidence="1 2">
    <name type="scientific">Dickeya aquatica</name>
    <dbReference type="NCBI Taxonomy" id="1401087"/>
    <lineage>
        <taxon>Bacteria</taxon>
        <taxon>Pseudomonadati</taxon>
        <taxon>Pseudomonadota</taxon>
        <taxon>Gammaproteobacteria</taxon>
        <taxon>Enterobacterales</taxon>
        <taxon>Pectobacteriaceae</taxon>
        <taxon>Dickeya</taxon>
    </lineage>
</organism>
<evidence type="ECO:0000313" key="1">
    <source>
        <dbReference type="EMBL" id="SLM61869.1"/>
    </source>
</evidence>
<keyword evidence="2" id="KW-1185">Reference proteome</keyword>
<protein>
    <submittedName>
        <fullName evidence="1">Uncharacterized protein</fullName>
    </submittedName>
</protein>
<dbReference type="Proteomes" id="UP000294820">
    <property type="component" value="Chromosome 1"/>
</dbReference>